<dbReference type="Pfam" id="PF01885">
    <property type="entry name" value="PTS_2-RNA"/>
    <property type="match status" value="1"/>
</dbReference>
<evidence type="ECO:0000256" key="3">
    <source>
        <dbReference type="ARBA" id="ARBA00012007"/>
    </source>
</evidence>
<dbReference type="Gene3D" id="1.10.10.970">
    <property type="entry name" value="RNA 2'-phosphotransferase, Tpt1/KptA family, N-terminal domain"/>
    <property type="match status" value="1"/>
</dbReference>
<dbReference type="GO" id="GO:0000215">
    <property type="term" value="F:tRNA 2'-phosphotransferase activity"/>
    <property type="evidence" value="ECO:0007669"/>
    <property type="project" value="UniProtKB-EC"/>
</dbReference>
<dbReference type="EMBL" id="LXFE01000514">
    <property type="protein sequence ID" value="OLL25046.1"/>
    <property type="molecule type" value="Genomic_DNA"/>
</dbReference>
<evidence type="ECO:0000256" key="1">
    <source>
        <dbReference type="ARBA" id="ARBA00003343"/>
    </source>
</evidence>
<dbReference type="PANTHER" id="PTHR12684:SF2">
    <property type="entry name" value="TRNA 2'-PHOSPHOTRANSFERASE 1"/>
    <property type="match status" value="1"/>
</dbReference>
<keyword evidence="8" id="KW-1185">Reference proteome</keyword>
<dbReference type="OrthoDB" id="419694at2759"/>
<comment type="similarity">
    <text evidence="2">Belongs to the KptA/TPT1 family.</text>
</comment>
<evidence type="ECO:0000256" key="4">
    <source>
        <dbReference type="ARBA" id="ARBA00022679"/>
    </source>
</evidence>
<evidence type="ECO:0000256" key="2">
    <source>
        <dbReference type="ARBA" id="ARBA00009836"/>
    </source>
</evidence>
<protein>
    <recommendedName>
        <fullName evidence="3">2'-phosphotransferase</fullName>
        <ecNumber evidence="3">2.7.1.160</ecNumber>
    </recommendedName>
</protein>
<dbReference type="AlphaFoldDB" id="A0A1U7LQU7"/>
<evidence type="ECO:0000313" key="8">
    <source>
        <dbReference type="Proteomes" id="UP000186594"/>
    </source>
</evidence>
<dbReference type="Gene3D" id="3.20.170.30">
    <property type="match status" value="1"/>
</dbReference>
<dbReference type="InterPro" id="IPR042081">
    <property type="entry name" value="RNA_2'-PTrans_C"/>
</dbReference>
<comment type="caution">
    <text evidence="7">The sequence shown here is derived from an EMBL/GenBank/DDBJ whole genome shotgun (WGS) entry which is preliminary data.</text>
</comment>
<dbReference type="Proteomes" id="UP000186594">
    <property type="component" value="Unassembled WGS sequence"/>
</dbReference>
<evidence type="ECO:0000256" key="6">
    <source>
        <dbReference type="ARBA" id="ARBA00047949"/>
    </source>
</evidence>
<dbReference type="GO" id="GO:0006388">
    <property type="term" value="P:tRNA splicing, via endonucleolytic cleavage and ligation"/>
    <property type="evidence" value="ECO:0007669"/>
    <property type="project" value="TreeGrafter"/>
</dbReference>
<dbReference type="EC" id="2.7.1.160" evidence="3"/>
<name>A0A1U7LQU7_NEOID</name>
<organism evidence="7 8">
    <name type="scientific">Neolecta irregularis (strain DAH-3)</name>
    <dbReference type="NCBI Taxonomy" id="1198029"/>
    <lineage>
        <taxon>Eukaryota</taxon>
        <taxon>Fungi</taxon>
        <taxon>Dikarya</taxon>
        <taxon>Ascomycota</taxon>
        <taxon>Taphrinomycotina</taxon>
        <taxon>Neolectales</taxon>
        <taxon>Neolectaceae</taxon>
        <taxon>Neolecta</taxon>
    </lineage>
</organism>
<dbReference type="OMA" id="RHGASQM"/>
<dbReference type="InterPro" id="IPR042080">
    <property type="entry name" value="RNA_2'-PTrans_N"/>
</dbReference>
<dbReference type="STRING" id="1198029.A0A1U7LQU7"/>
<dbReference type="SUPFAM" id="SSF56399">
    <property type="entry name" value="ADP-ribosylation"/>
    <property type="match status" value="1"/>
</dbReference>
<sequence>MASEAFAKTREKRIETADIKLSKSLSYILRHGALKENLPVRSDGYISLPSILSRPKFKGVQMSDIQRVVEKCEKQRFNLQRENDAWFIRANQGHSIQIDQLDVKPITSADRYPVVLHGTYSSVWPKIQEEGLKVMGRMHIHLATGKFGEAKSGVRRNCSVFIYINLKRALEDGIEFSISENGVVLTKGRHGVLSKEYFEGVEDRNGKVIWPEIVNDQAI</sequence>
<keyword evidence="4 7" id="KW-0808">Transferase</keyword>
<reference evidence="7 8" key="1">
    <citation type="submission" date="2016-04" db="EMBL/GenBank/DDBJ databases">
        <title>Evolutionary innovation and constraint leading to complex multicellularity in the Ascomycota.</title>
        <authorList>
            <person name="Cisse O."/>
            <person name="Nguyen A."/>
            <person name="Hewitt D.A."/>
            <person name="Jedd G."/>
            <person name="Stajich J.E."/>
        </authorList>
    </citation>
    <scope>NUCLEOTIDE SEQUENCE [LARGE SCALE GENOMIC DNA]</scope>
    <source>
        <strain evidence="7 8">DAH-3</strain>
    </source>
</reference>
<evidence type="ECO:0000256" key="5">
    <source>
        <dbReference type="ARBA" id="ARBA00023027"/>
    </source>
</evidence>
<gene>
    <name evidence="7" type="ORF">NEOLI_003256</name>
</gene>
<proteinExistence type="inferred from homology"/>
<dbReference type="InterPro" id="IPR002745">
    <property type="entry name" value="Ptrans_KptA/Tpt1"/>
</dbReference>
<accession>A0A1U7LQU7</accession>
<dbReference type="PANTHER" id="PTHR12684">
    <property type="entry name" value="PUTATIVE PHOSPHOTRANSFERASE"/>
    <property type="match status" value="1"/>
</dbReference>
<keyword evidence="5" id="KW-0520">NAD</keyword>
<comment type="function">
    <text evidence="1">Catalyzes the last step of tRNA splicing, the transfer of the splice junction 2'-phosphate from ligated tRNA to NAD to produce ADP-ribose 1''-2'' cyclic phosphate.</text>
</comment>
<evidence type="ECO:0000313" key="7">
    <source>
        <dbReference type="EMBL" id="OLL25046.1"/>
    </source>
</evidence>
<comment type="catalytic activity">
    <reaction evidence="6">
        <text>2'-phospho-[ligated tRNA] + NAD(+) = mature tRNA + ADP-alpha-D-ribose 1'',2''-cyclic phosphate + nicotinamide</text>
        <dbReference type="Rhea" id="RHEA:23324"/>
        <dbReference type="Rhea" id="RHEA-COMP:11106"/>
        <dbReference type="Rhea" id="RHEA-COMP:11107"/>
        <dbReference type="ChEBI" id="CHEBI:17154"/>
        <dbReference type="ChEBI" id="CHEBI:57540"/>
        <dbReference type="ChEBI" id="CHEBI:76596"/>
        <dbReference type="ChEBI" id="CHEBI:82883"/>
        <dbReference type="ChEBI" id="CHEBI:85027"/>
        <dbReference type="EC" id="2.7.1.160"/>
    </reaction>
</comment>